<dbReference type="GeneID" id="81377887"/>
<reference evidence="2" key="1">
    <citation type="submission" date="2022-12" db="EMBL/GenBank/DDBJ databases">
        <authorList>
            <person name="Petersen C."/>
        </authorList>
    </citation>
    <scope>NUCLEOTIDE SEQUENCE</scope>
    <source>
        <strain evidence="2">IBT 29677</strain>
    </source>
</reference>
<organism evidence="2 3">
    <name type="scientific">Penicillium cosmopolitanum</name>
    <dbReference type="NCBI Taxonomy" id="1131564"/>
    <lineage>
        <taxon>Eukaryota</taxon>
        <taxon>Fungi</taxon>
        <taxon>Dikarya</taxon>
        <taxon>Ascomycota</taxon>
        <taxon>Pezizomycotina</taxon>
        <taxon>Eurotiomycetes</taxon>
        <taxon>Eurotiomycetidae</taxon>
        <taxon>Eurotiales</taxon>
        <taxon>Aspergillaceae</taxon>
        <taxon>Penicillium</taxon>
    </lineage>
</organism>
<dbReference type="OrthoDB" id="5424209at2759"/>
<name>A0A9W9S4X6_9EURO</name>
<evidence type="ECO:0000313" key="3">
    <source>
        <dbReference type="Proteomes" id="UP001147747"/>
    </source>
</evidence>
<sequence>MSTLARSSWGSDSELAYASPILIEAKGADQRSIKRQNGKKHRRRSMYIHDEEGKIDTDGRKRRSVCGSGSDLNPLATKGDL</sequence>
<protein>
    <submittedName>
        <fullName evidence="2">Uncharacterized protein</fullName>
    </submittedName>
</protein>
<feature type="compositionally biased region" description="Basic residues" evidence="1">
    <location>
        <begin position="33"/>
        <end position="46"/>
    </location>
</feature>
<feature type="region of interest" description="Disordered" evidence="1">
    <location>
        <begin position="28"/>
        <end position="81"/>
    </location>
</feature>
<evidence type="ECO:0000256" key="1">
    <source>
        <dbReference type="SAM" id="MobiDB-lite"/>
    </source>
</evidence>
<dbReference type="Proteomes" id="UP001147747">
    <property type="component" value="Unassembled WGS sequence"/>
</dbReference>
<dbReference type="RefSeq" id="XP_056480896.1">
    <property type="nucleotide sequence ID" value="XM_056638907.1"/>
</dbReference>
<keyword evidence="3" id="KW-1185">Reference proteome</keyword>
<feature type="compositionally biased region" description="Basic and acidic residues" evidence="1">
    <location>
        <begin position="47"/>
        <end position="59"/>
    </location>
</feature>
<dbReference type="EMBL" id="JAPZBU010000013">
    <property type="protein sequence ID" value="KAJ5369658.1"/>
    <property type="molecule type" value="Genomic_DNA"/>
</dbReference>
<accession>A0A9W9S4X6</accession>
<evidence type="ECO:0000313" key="2">
    <source>
        <dbReference type="EMBL" id="KAJ5369658.1"/>
    </source>
</evidence>
<reference evidence="2" key="2">
    <citation type="journal article" date="2023" name="IMA Fungus">
        <title>Comparative genomic study of the Penicillium genus elucidates a diverse pangenome and 15 lateral gene transfer events.</title>
        <authorList>
            <person name="Petersen C."/>
            <person name="Sorensen T."/>
            <person name="Nielsen M.R."/>
            <person name="Sondergaard T.E."/>
            <person name="Sorensen J.L."/>
            <person name="Fitzpatrick D.A."/>
            <person name="Frisvad J.C."/>
            <person name="Nielsen K.L."/>
        </authorList>
    </citation>
    <scope>NUCLEOTIDE SEQUENCE</scope>
    <source>
        <strain evidence="2">IBT 29677</strain>
    </source>
</reference>
<gene>
    <name evidence="2" type="ORF">N7509_014270</name>
</gene>
<comment type="caution">
    <text evidence="2">The sequence shown here is derived from an EMBL/GenBank/DDBJ whole genome shotgun (WGS) entry which is preliminary data.</text>
</comment>
<proteinExistence type="predicted"/>
<dbReference type="AlphaFoldDB" id="A0A9W9S4X6"/>